<dbReference type="PANTHER" id="PTHR37943">
    <property type="entry name" value="PROTEIN VES"/>
    <property type="match status" value="1"/>
</dbReference>
<dbReference type="InterPro" id="IPR014710">
    <property type="entry name" value="RmlC-like_jellyroll"/>
</dbReference>
<dbReference type="InterPro" id="IPR010282">
    <property type="entry name" value="Uncharacterised_HutD/Ves"/>
</dbReference>
<comment type="caution">
    <text evidence="1">The sequence shown here is derived from an EMBL/GenBank/DDBJ whole genome shotgun (WGS) entry which is preliminary data.</text>
</comment>
<name>A0A8J3ME20_9RHOB</name>
<evidence type="ECO:0000313" key="2">
    <source>
        <dbReference type="Proteomes" id="UP000611500"/>
    </source>
</evidence>
<dbReference type="AlphaFoldDB" id="A0A8J3ME20"/>
<dbReference type="PANTHER" id="PTHR37943:SF1">
    <property type="entry name" value="PROTEIN VES"/>
    <property type="match status" value="1"/>
</dbReference>
<proteinExistence type="predicted"/>
<dbReference type="Pfam" id="PF05962">
    <property type="entry name" value="HutD"/>
    <property type="match status" value="1"/>
</dbReference>
<evidence type="ECO:0000313" key="1">
    <source>
        <dbReference type="EMBL" id="GHG86274.1"/>
    </source>
</evidence>
<sequence length="186" mass="19766">MTRPEQLLRAAERPFTPWKNGGGLTAEVLCVPQGAGFDAFDWRISTARVTQSGPFSIFPGVERSLSVIAGGAMILHFGDGADITISRQSEAVAFSGSRPCEAELQGEPLLDLNVMVRAPYACSVRAPDQPGVCSGPVVARYLFALTEIPALGLETHDLAVLNGMPETAWADLPGDDARLIEISGRT</sequence>
<dbReference type="EMBL" id="BNAP01000003">
    <property type="protein sequence ID" value="GHG86274.1"/>
    <property type="molecule type" value="Genomic_DNA"/>
</dbReference>
<dbReference type="Gene3D" id="2.60.120.10">
    <property type="entry name" value="Jelly Rolls"/>
    <property type="match status" value="1"/>
</dbReference>
<protein>
    <recommendedName>
        <fullName evidence="3">HutD protein</fullName>
    </recommendedName>
</protein>
<dbReference type="Proteomes" id="UP000611500">
    <property type="component" value="Unassembled WGS sequence"/>
</dbReference>
<gene>
    <name evidence="1" type="ORF">GCM10010961_14110</name>
</gene>
<reference evidence="1" key="1">
    <citation type="journal article" date="2014" name="Int. J. Syst. Evol. Microbiol.">
        <title>Complete genome sequence of Corynebacterium casei LMG S-19264T (=DSM 44701T), isolated from a smear-ripened cheese.</title>
        <authorList>
            <consortium name="US DOE Joint Genome Institute (JGI-PGF)"/>
            <person name="Walter F."/>
            <person name="Albersmeier A."/>
            <person name="Kalinowski J."/>
            <person name="Ruckert C."/>
        </authorList>
    </citation>
    <scope>NUCLEOTIDE SEQUENCE</scope>
    <source>
        <strain evidence="1">CGMCC 1.7081</strain>
    </source>
</reference>
<dbReference type="InterPro" id="IPR011051">
    <property type="entry name" value="RmlC_Cupin_sf"/>
</dbReference>
<dbReference type="CDD" id="cd20293">
    <property type="entry name" value="cupin_HutD_N"/>
    <property type="match status" value="1"/>
</dbReference>
<accession>A0A8J3ME20</accession>
<reference evidence="1" key="2">
    <citation type="submission" date="2020-09" db="EMBL/GenBank/DDBJ databases">
        <authorList>
            <person name="Sun Q."/>
            <person name="Zhou Y."/>
        </authorList>
    </citation>
    <scope>NUCLEOTIDE SEQUENCE</scope>
    <source>
        <strain evidence="1">CGMCC 1.7081</strain>
    </source>
</reference>
<keyword evidence="2" id="KW-1185">Reference proteome</keyword>
<dbReference type="SUPFAM" id="SSF51182">
    <property type="entry name" value="RmlC-like cupins"/>
    <property type="match status" value="1"/>
</dbReference>
<dbReference type="RefSeq" id="WP_154664344.1">
    <property type="nucleotide sequence ID" value="NZ_BNAP01000003.1"/>
</dbReference>
<evidence type="ECO:0008006" key="3">
    <source>
        <dbReference type="Google" id="ProtNLM"/>
    </source>
</evidence>
<organism evidence="1 2">
    <name type="scientific">Pseudodonghicola xiamenensis</name>
    <dbReference type="NCBI Taxonomy" id="337702"/>
    <lineage>
        <taxon>Bacteria</taxon>
        <taxon>Pseudomonadati</taxon>
        <taxon>Pseudomonadota</taxon>
        <taxon>Alphaproteobacteria</taxon>
        <taxon>Rhodobacterales</taxon>
        <taxon>Paracoccaceae</taxon>
        <taxon>Pseudodonghicola</taxon>
    </lineage>
</organism>